<evidence type="ECO:0000256" key="5">
    <source>
        <dbReference type="ARBA" id="ARBA00012876"/>
    </source>
</evidence>
<proteinExistence type="inferred from homology"/>
<dbReference type="InterPro" id="IPR004632">
    <property type="entry name" value="4NH2But_aminotransferase_bac"/>
</dbReference>
<dbReference type="PROSITE" id="PS00600">
    <property type="entry name" value="AA_TRANSFER_CLASS_3"/>
    <property type="match status" value="1"/>
</dbReference>
<evidence type="ECO:0000256" key="7">
    <source>
        <dbReference type="ARBA" id="ARBA00022576"/>
    </source>
</evidence>
<accession>A0A2P8H9N6</accession>
<keyword evidence="7 17" id="KW-0032">Aminotransferase</keyword>
<keyword evidence="8 17" id="KW-0808">Transferase</keyword>
<protein>
    <recommendedName>
        <fullName evidence="12">(S)-3-amino-2-methylpropionate transaminase</fullName>
        <ecNumber evidence="6">2.6.1.19</ecNumber>
        <ecNumber evidence="5">2.6.1.22</ecNumber>
    </recommendedName>
    <alternativeName>
        <fullName evidence="13">GABA aminotransferase</fullName>
    </alternativeName>
    <alternativeName>
        <fullName evidence="11">Gamma-amino-N-butyrate transaminase</fullName>
    </alternativeName>
    <alternativeName>
        <fullName evidence="15">Glutamate:succinic semialdehyde transaminase</fullName>
    </alternativeName>
    <alternativeName>
        <fullName evidence="10">L-AIBAT</fullName>
    </alternativeName>
</protein>
<evidence type="ECO:0000313" key="18">
    <source>
        <dbReference type="Proteomes" id="UP000242310"/>
    </source>
</evidence>
<comment type="pathway">
    <text evidence="3">Amino-acid degradation; 4-aminobutanoate degradation.</text>
</comment>
<dbReference type="RefSeq" id="WP_106589482.1">
    <property type="nucleotide sequence ID" value="NZ_PYAV01000012.1"/>
</dbReference>
<dbReference type="NCBIfam" id="NF005376">
    <property type="entry name" value="PRK06918.1"/>
    <property type="match status" value="1"/>
</dbReference>
<dbReference type="OrthoDB" id="9807885at2"/>
<comment type="catalytic activity">
    <reaction evidence="14">
        <text>4-aminobutanoate + 2-oxoglutarate = succinate semialdehyde + L-glutamate</text>
        <dbReference type="Rhea" id="RHEA:23352"/>
        <dbReference type="ChEBI" id="CHEBI:16810"/>
        <dbReference type="ChEBI" id="CHEBI:29985"/>
        <dbReference type="ChEBI" id="CHEBI:57706"/>
        <dbReference type="ChEBI" id="CHEBI:59888"/>
        <dbReference type="EC" id="2.6.1.19"/>
    </reaction>
</comment>
<dbReference type="AlphaFoldDB" id="A0A2P8H9N6"/>
<comment type="cofactor">
    <cofactor evidence="2">
        <name>pyridoxal 5'-phosphate</name>
        <dbReference type="ChEBI" id="CHEBI:597326"/>
    </cofactor>
</comment>
<dbReference type="Gene3D" id="3.40.640.10">
    <property type="entry name" value="Type I PLP-dependent aspartate aminotransferase-like (Major domain)"/>
    <property type="match status" value="1"/>
</dbReference>
<evidence type="ECO:0000256" key="13">
    <source>
        <dbReference type="ARBA" id="ARBA00031787"/>
    </source>
</evidence>
<evidence type="ECO:0000256" key="15">
    <source>
        <dbReference type="ARBA" id="ARBA00050054"/>
    </source>
</evidence>
<reference evidence="17 18" key="1">
    <citation type="submission" date="2018-03" db="EMBL/GenBank/DDBJ databases">
        <title>Genomic Encyclopedia of Type Strains, Phase III (KMG-III): the genomes of soil and plant-associated and newly described type strains.</title>
        <authorList>
            <person name="Whitman W."/>
        </authorList>
    </citation>
    <scope>NUCLEOTIDE SEQUENCE [LARGE SCALE GENOMIC DNA]</scope>
    <source>
        <strain evidence="17 18">CGMCC 1.07653</strain>
    </source>
</reference>
<comment type="caution">
    <text evidence="17">The sequence shown here is derived from an EMBL/GenBank/DDBJ whole genome shotgun (WGS) entry which is preliminary data.</text>
</comment>
<dbReference type="Proteomes" id="UP000242310">
    <property type="component" value="Unassembled WGS sequence"/>
</dbReference>
<dbReference type="InterPro" id="IPR005814">
    <property type="entry name" value="Aminotrans_3"/>
</dbReference>
<dbReference type="SUPFAM" id="SSF53383">
    <property type="entry name" value="PLP-dependent transferases"/>
    <property type="match status" value="1"/>
</dbReference>
<evidence type="ECO:0000313" key="17">
    <source>
        <dbReference type="EMBL" id="PSL42946.1"/>
    </source>
</evidence>
<dbReference type="InterPro" id="IPR049704">
    <property type="entry name" value="Aminotrans_3_PPA_site"/>
</dbReference>
<dbReference type="InterPro" id="IPR015422">
    <property type="entry name" value="PyrdxlP-dep_Trfase_small"/>
</dbReference>
<dbReference type="GO" id="GO:0030170">
    <property type="term" value="F:pyridoxal phosphate binding"/>
    <property type="evidence" value="ECO:0007669"/>
    <property type="project" value="InterPro"/>
</dbReference>
<organism evidence="17 18">
    <name type="scientific">Salsuginibacillus halophilus</name>
    <dbReference type="NCBI Taxonomy" id="517424"/>
    <lineage>
        <taxon>Bacteria</taxon>
        <taxon>Bacillati</taxon>
        <taxon>Bacillota</taxon>
        <taxon>Bacilli</taxon>
        <taxon>Bacillales</taxon>
        <taxon>Bacillaceae</taxon>
        <taxon>Salsuginibacillus</taxon>
    </lineage>
</organism>
<dbReference type="EMBL" id="PYAV01000012">
    <property type="protein sequence ID" value="PSL42946.1"/>
    <property type="molecule type" value="Genomic_DNA"/>
</dbReference>
<dbReference type="GO" id="GO:0009448">
    <property type="term" value="P:gamma-aminobutyric acid metabolic process"/>
    <property type="evidence" value="ECO:0007669"/>
    <property type="project" value="InterPro"/>
</dbReference>
<dbReference type="InterPro" id="IPR050103">
    <property type="entry name" value="Class-III_PLP-dep_AT"/>
</dbReference>
<dbReference type="InterPro" id="IPR015424">
    <property type="entry name" value="PyrdxlP-dep_Trfase"/>
</dbReference>
<dbReference type="Gene3D" id="3.90.1150.10">
    <property type="entry name" value="Aspartate Aminotransferase, domain 1"/>
    <property type="match status" value="1"/>
</dbReference>
<evidence type="ECO:0000256" key="1">
    <source>
        <dbReference type="ARBA" id="ARBA00001750"/>
    </source>
</evidence>
<sequence>MMPKRTTAEWQEIRDQYIPQGVGNGNRNIAKYGRGAELYDIEGERYIDFAGAIGTINVGHAHPEVVKAIQEQAENVIHPGFNVMMYDSYIELAKQLTEITPGEHAKQTILLNSGAEAVENAVKIARKYTKRQAVVTFDRAFHGRTNMTMGMTSKVKPYKFEFGPFAGELYKAPYPYPYRKPDDMSDETYEAFMIEEFERFFLTTVAPESTACVVMEPVQGEGGFIVPPKRFVKYVEEFCKKHGILFVADEIQTGFGRTGAFLASEHFEITPDFVTLSKSLAGGVPLSAVVGRSEVMNEASPGELGGTYAGSPLGCAAALAAIDVIRNENLNERAEVIGEQIEAKGKAWAEKYEWVGEVRRLGAMVAIEIVEDRKTKTPDKMKAAAIAKAANASGVLLLTAGLYGNVVRFLPPLVMTDEQLEEGLEKIASVFDDL</sequence>
<name>A0A2P8H9N6_9BACI</name>
<evidence type="ECO:0000256" key="3">
    <source>
        <dbReference type="ARBA" id="ARBA00005176"/>
    </source>
</evidence>
<dbReference type="EC" id="2.6.1.22" evidence="5"/>
<dbReference type="PANTHER" id="PTHR11986">
    <property type="entry name" value="AMINOTRANSFERASE CLASS III"/>
    <property type="match status" value="1"/>
</dbReference>
<evidence type="ECO:0000256" key="14">
    <source>
        <dbReference type="ARBA" id="ARBA00048021"/>
    </source>
</evidence>
<keyword evidence="9 16" id="KW-0663">Pyridoxal phosphate</keyword>
<dbReference type="CDD" id="cd00610">
    <property type="entry name" value="OAT_like"/>
    <property type="match status" value="1"/>
</dbReference>
<dbReference type="NCBIfam" id="TIGR00700">
    <property type="entry name" value="GABAtrnsam"/>
    <property type="match status" value="1"/>
</dbReference>
<evidence type="ECO:0000256" key="2">
    <source>
        <dbReference type="ARBA" id="ARBA00001933"/>
    </source>
</evidence>
<comment type="similarity">
    <text evidence="4 16">Belongs to the class-III pyridoxal-phosphate-dependent aminotransferase family.</text>
</comment>
<dbReference type="Pfam" id="PF00202">
    <property type="entry name" value="Aminotran_3"/>
    <property type="match status" value="1"/>
</dbReference>
<gene>
    <name evidence="17" type="ORF">B0H94_11229</name>
</gene>
<dbReference type="InterPro" id="IPR015421">
    <property type="entry name" value="PyrdxlP-dep_Trfase_major"/>
</dbReference>
<evidence type="ECO:0000256" key="4">
    <source>
        <dbReference type="ARBA" id="ARBA00008954"/>
    </source>
</evidence>
<evidence type="ECO:0000256" key="6">
    <source>
        <dbReference type="ARBA" id="ARBA00012912"/>
    </source>
</evidence>
<dbReference type="GO" id="GO:0034386">
    <property type="term" value="F:4-aminobutyrate:2-oxoglutarate transaminase activity"/>
    <property type="evidence" value="ECO:0007669"/>
    <property type="project" value="UniProtKB-EC"/>
</dbReference>
<evidence type="ECO:0000256" key="9">
    <source>
        <dbReference type="ARBA" id="ARBA00022898"/>
    </source>
</evidence>
<evidence type="ECO:0000256" key="12">
    <source>
        <dbReference type="ARBA" id="ARBA00030857"/>
    </source>
</evidence>
<keyword evidence="18" id="KW-1185">Reference proteome</keyword>
<dbReference type="GO" id="GO:0047298">
    <property type="term" value="F:(S)-3-amino-2-methylpropionate transaminase activity"/>
    <property type="evidence" value="ECO:0007669"/>
    <property type="project" value="UniProtKB-EC"/>
</dbReference>
<evidence type="ECO:0000256" key="8">
    <source>
        <dbReference type="ARBA" id="ARBA00022679"/>
    </source>
</evidence>
<dbReference type="FunFam" id="3.40.640.10:FF:000013">
    <property type="entry name" value="4-aminobutyrate aminotransferase"/>
    <property type="match status" value="1"/>
</dbReference>
<dbReference type="GO" id="GO:0042802">
    <property type="term" value="F:identical protein binding"/>
    <property type="evidence" value="ECO:0007669"/>
    <property type="project" value="TreeGrafter"/>
</dbReference>
<evidence type="ECO:0000256" key="11">
    <source>
        <dbReference type="ARBA" id="ARBA00030204"/>
    </source>
</evidence>
<evidence type="ECO:0000256" key="16">
    <source>
        <dbReference type="RuleBase" id="RU003560"/>
    </source>
</evidence>
<evidence type="ECO:0000256" key="10">
    <source>
        <dbReference type="ARBA" id="ARBA00029760"/>
    </source>
</evidence>
<comment type="catalytic activity">
    <reaction evidence="1">
        <text>(S)-3-amino-2-methylpropanoate + 2-oxoglutarate = 2-methyl-3-oxopropanoate + L-glutamate</text>
        <dbReference type="Rhea" id="RHEA:13993"/>
        <dbReference type="ChEBI" id="CHEBI:16810"/>
        <dbReference type="ChEBI" id="CHEBI:29985"/>
        <dbReference type="ChEBI" id="CHEBI:57700"/>
        <dbReference type="ChEBI" id="CHEBI:58655"/>
        <dbReference type="EC" id="2.6.1.22"/>
    </reaction>
</comment>
<dbReference type="EC" id="2.6.1.19" evidence="6"/>
<dbReference type="PIRSF" id="PIRSF000521">
    <property type="entry name" value="Transaminase_4ab_Lys_Orn"/>
    <property type="match status" value="1"/>
</dbReference>